<keyword evidence="2" id="KW-1185">Reference proteome</keyword>
<evidence type="ECO:0000313" key="2">
    <source>
        <dbReference type="Proteomes" id="UP000306319"/>
    </source>
</evidence>
<sequence length="825" mass="91782">MKKSLFAGIFGLAALCAGATDLFFYSPENGNGGLRFAVSDDGKNWRSIGNGFDFVRSDFGSWGSGKKMWSPQLFPTSSGWSCLFRVNPEGTAIGWAQSPDLINWKPQEYMLAADTAKLTFRSNVGFVPSVIDLDGKKVSGFSMKTDEKTVKSLEDHAAERGRLAALYSEHCDKDGERFAGLQPLKASVTASGDSKEISPLLMGIFFEDINYAADGGLYAELVQNRDFEYAPGENGHEKNWGPKYAWNVEGDKIDFSISTDEPLHPNNPHYARLDVKGGIATMINNGGNAFVNSGFDGITVKRGEPYRFRMKARSSKKMPMEIALVSDHGRKIASGKLTVKQSKDWQDYELIINPDEHCANATLRIVPKNTGVLDLDMVSLFPMNTFKGRENGLRADLAQTLADLKPRFVRFPGGCVAHGNGLDNMYDWKGSIGKLEERKPLSNLWGYHQTRGLGYHEYFQFCEDIGAEPLPVVAAAVPCQNSWNKSQYSHDAITEHGQQGGLPMDMLDGYIQDILDLIEYANGPASSEWGAKRAAAGHPEPFNLKYIGIGNEDMITSVFKERFNKINAAVKKAHPEITVIGTVGPFYEGADYEEGWRLAREQKVDMVDEHYYVDPAWLIYNQDYYDDYDRNGTKVYLGEWAAHLPGRPSNMETALAEALYLTSVERNGDVVTMSSYAPLLAKDNHTQWKPDLIYFNNSEIRPTTDYETMRLYGENAGNKYLDTKLNVETDNDKAKARIGASVVKDDASGDIIVKLVNMLPVETTMVVDLKKFYPEGQKEINSVRTVMSGKPADEKASVKTDRVTLASPFFTMPLAPYSFTVLRLK</sequence>
<gene>
    <name evidence="1" type="ORF">E5331_17580</name>
</gene>
<comment type="caution">
    <text evidence="1">The sequence shown here is derived from an EMBL/GenBank/DDBJ whole genome shotgun (WGS) entry which is preliminary data.</text>
</comment>
<organism evidence="1 2">
    <name type="scientific">Lepagella muris</name>
    <dbReference type="NCBI Taxonomy" id="3032870"/>
    <lineage>
        <taxon>Bacteria</taxon>
        <taxon>Pseudomonadati</taxon>
        <taxon>Bacteroidota</taxon>
        <taxon>Bacteroidia</taxon>
        <taxon>Bacteroidales</taxon>
        <taxon>Muribaculaceae</taxon>
        <taxon>Lepagella</taxon>
    </lineage>
</organism>
<protein>
    <submittedName>
        <fullName evidence="1">Alpha-L-arabinofuranosidase</fullName>
    </submittedName>
</protein>
<name>A0AC61RBC3_9BACT</name>
<proteinExistence type="predicted"/>
<reference evidence="1" key="1">
    <citation type="submission" date="2019-04" db="EMBL/GenBank/DDBJ databases">
        <title>Microbes associate with the intestines of laboratory mice.</title>
        <authorList>
            <person name="Navarre W."/>
            <person name="Wong E."/>
            <person name="Huang K."/>
            <person name="Tropini C."/>
            <person name="Ng K."/>
            <person name="Yu B."/>
        </authorList>
    </citation>
    <scope>NUCLEOTIDE SEQUENCE</scope>
    <source>
        <strain evidence="1">NM04_E33</strain>
    </source>
</reference>
<accession>A0AC61RBC3</accession>
<evidence type="ECO:0000313" key="1">
    <source>
        <dbReference type="EMBL" id="TGY76652.1"/>
    </source>
</evidence>
<dbReference type="EMBL" id="SRYB01000037">
    <property type="protein sequence ID" value="TGY76652.1"/>
    <property type="molecule type" value="Genomic_DNA"/>
</dbReference>
<dbReference type="Proteomes" id="UP000306319">
    <property type="component" value="Unassembled WGS sequence"/>
</dbReference>